<sequence length="280" mass="28477">METFAAPGTEGYAVDASNNGWYEGGEAASTEQQGFSIPTTGQSNGGGPMRRGASAGGARYNPIGRGKQGAGDSGPVSAATAEKNELGFIIFAYNIGYQTDEAQLQGLFTPYGTVAKVNVIQDFATGQGKGFGFVTMPNAQEAEAAVAALNGTEFNGNSLQIRFKSPKGQNPSGGRGGARGSGFRGVRGGGFRGVRGGGPRGGGFRGVRGGGMRGGVRGRGRGAYSSAPSAYDTGYGAGYGPYDGYGYTDPNYGGGYAEYADPYASYPGTGYASYGTTAQW</sequence>
<evidence type="ECO:0000259" key="4">
    <source>
        <dbReference type="PROSITE" id="PS50102"/>
    </source>
</evidence>
<dbReference type="PROSITE" id="PS50102">
    <property type="entry name" value="RRM"/>
    <property type="match status" value="1"/>
</dbReference>
<dbReference type="InterPro" id="IPR000504">
    <property type="entry name" value="RRM_dom"/>
</dbReference>
<dbReference type="Proteomes" id="UP000593567">
    <property type="component" value="Unassembled WGS sequence"/>
</dbReference>
<dbReference type="GO" id="GO:0003729">
    <property type="term" value="F:mRNA binding"/>
    <property type="evidence" value="ECO:0007669"/>
    <property type="project" value="TreeGrafter"/>
</dbReference>
<evidence type="ECO:0000256" key="3">
    <source>
        <dbReference type="SAM" id="MobiDB-lite"/>
    </source>
</evidence>
<dbReference type="SUPFAM" id="SSF54928">
    <property type="entry name" value="RNA-binding domain, RBD"/>
    <property type="match status" value="1"/>
</dbReference>
<feature type="compositionally biased region" description="Polar residues" evidence="3">
    <location>
        <begin position="29"/>
        <end position="42"/>
    </location>
</feature>
<evidence type="ECO:0000256" key="2">
    <source>
        <dbReference type="PROSITE-ProRule" id="PRU00176"/>
    </source>
</evidence>
<feature type="region of interest" description="Disordered" evidence="3">
    <location>
        <begin position="162"/>
        <end position="227"/>
    </location>
</feature>
<feature type="domain" description="RRM" evidence="4">
    <location>
        <begin position="88"/>
        <end position="166"/>
    </location>
</feature>
<name>A0A7J7K9N0_BUGNE</name>
<dbReference type="OrthoDB" id="266020at2759"/>
<keyword evidence="1 2" id="KW-0694">RNA-binding</keyword>
<dbReference type="Pfam" id="PF00076">
    <property type="entry name" value="RRM_1"/>
    <property type="match status" value="1"/>
</dbReference>
<comment type="caution">
    <text evidence="5">The sequence shown here is derived from an EMBL/GenBank/DDBJ whole genome shotgun (WGS) entry which is preliminary data.</text>
</comment>
<proteinExistence type="predicted"/>
<dbReference type="SMART" id="SM00360">
    <property type="entry name" value="RRM"/>
    <property type="match status" value="1"/>
</dbReference>
<feature type="region of interest" description="Disordered" evidence="3">
    <location>
        <begin position="23"/>
        <end position="78"/>
    </location>
</feature>
<evidence type="ECO:0000256" key="1">
    <source>
        <dbReference type="ARBA" id="ARBA00022884"/>
    </source>
</evidence>
<evidence type="ECO:0000313" key="5">
    <source>
        <dbReference type="EMBL" id="KAF6034256.1"/>
    </source>
</evidence>
<dbReference type="AlphaFoldDB" id="A0A7J7K9N0"/>
<organism evidence="5 6">
    <name type="scientific">Bugula neritina</name>
    <name type="common">Brown bryozoan</name>
    <name type="synonym">Sertularia neritina</name>
    <dbReference type="NCBI Taxonomy" id="10212"/>
    <lineage>
        <taxon>Eukaryota</taxon>
        <taxon>Metazoa</taxon>
        <taxon>Spiralia</taxon>
        <taxon>Lophotrochozoa</taxon>
        <taxon>Bryozoa</taxon>
        <taxon>Gymnolaemata</taxon>
        <taxon>Cheilostomatida</taxon>
        <taxon>Flustrina</taxon>
        <taxon>Buguloidea</taxon>
        <taxon>Bugulidae</taxon>
        <taxon>Bugula</taxon>
    </lineage>
</organism>
<protein>
    <submittedName>
        <fullName evidence="5">RbpA</fullName>
    </submittedName>
</protein>
<dbReference type="Gene3D" id="3.30.70.330">
    <property type="match status" value="1"/>
</dbReference>
<gene>
    <name evidence="5" type="ORF">EB796_007437</name>
</gene>
<dbReference type="PANTHER" id="PTHR48025">
    <property type="entry name" value="OS02G0815200 PROTEIN"/>
    <property type="match status" value="1"/>
</dbReference>
<feature type="compositionally biased region" description="Gly residues" evidence="3">
    <location>
        <begin position="171"/>
        <end position="217"/>
    </location>
</feature>
<keyword evidence="6" id="KW-1185">Reference proteome</keyword>
<dbReference type="EMBL" id="VXIV02001119">
    <property type="protein sequence ID" value="KAF6034256.1"/>
    <property type="molecule type" value="Genomic_DNA"/>
</dbReference>
<dbReference type="InterPro" id="IPR035979">
    <property type="entry name" value="RBD_domain_sf"/>
</dbReference>
<dbReference type="InterPro" id="IPR050502">
    <property type="entry name" value="Euk_RNA-bind_prot"/>
</dbReference>
<dbReference type="InterPro" id="IPR012677">
    <property type="entry name" value="Nucleotide-bd_a/b_plait_sf"/>
</dbReference>
<evidence type="ECO:0000313" key="6">
    <source>
        <dbReference type="Proteomes" id="UP000593567"/>
    </source>
</evidence>
<dbReference type="PANTHER" id="PTHR48025:SF1">
    <property type="entry name" value="RRM DOMAIN-CONTAINING PROTEIN"/>
    <property type="match status" value="1"/>
</dbReference>
<accession>A0A7J7K9N0</accession>
<reference evidence="5" key="1">
    <citation type="submission" date="2020-06" db="EMBL/GenBank/DDBJ databases">
        <title>Draft genome of Bugula neritina, a colonial animal packing powerful symbionts and potential medicines.</title>
        <authorList>
            <person name="Rayko M."/>
        </authorList>
    </citation>
    <scope>NUCLEOTIDE SEQUENCE [LARGE SCALE GENOMIC DNA]</scope>
    <source>
        <strain evidence="5">Kwan_BN1</strain>
    </source>
</reference>